<dbReference type="GO" id="GO:0009252">
    <property type="term" value="P:peptidoglycan biosynthetic process"/>
    <property type="evidence" value="ECO:0007669"/>
    <property type="project" value="UniProtKB-KW"/>
</dbReference>
<dbReference type="Gene3D" id="1.20.58.90">
    <property type="match status" value="1"/>
</dbReference>
<dbReference type="Proteomes" id="UP000394068">
    <property type="component" value="Unassembled WGS sequence"/>
</dbReference>
<dbReference type="InterPro" id="IPR016181">
    <property type="entry name" value="Acyl_CoA_acyltransferase"/>
</dbReference>
<dbReference type="PANTHER" id="PTHR36174">
    <property type="entry name" value="LIPID II:GLYCINE GLYCYLTRANSFERASE"/>
    <property type="match status" value="1"/>
</dbReference>
<evidence type="ECO:0000313" key="8">
    <source>
        <dbReference type="Proteomes" id="UP000394068"/>
    </source>
</evidence>
<evidence type="ECO:0000313" key="7">
    <source>
        <dbReference type="EMBL" id="VTS12576.1"/>
    </source>
</evidence>
<sequence>MENCYVVKIGISAEEHDSFVKANKQVNLLQSSSWAKVKYHWQHERIGVYCDSQLVASMSLLIKPLPLGLSMIYIPRGPVMDYSNRNLVIFVVNMLKDYAKQKKAIMVKCDPALMFKQYKLSDSVRGICDHGQEAIDAMINAGSKWSGLTVEMSETIQPRFQANCYLDKDLLETFPKHTKRLMADARKRGVEVYRASSSDLTAFAQVVSLTEERKQISLRDLDYFKQLMVIYGDDAYLHLAKVNIPAQLTLLKTELQIVDHQLASVESHQKKKLRKFSDQKKALLKNICECEKFSEKYPQEVVIAGILSIAYGESMEMLYAGMNDDFKKYYPQYLLYPKVFEDAYGHGIKWANMGGVEGDLSDGLTKFKANFNPTIEESVGEFNIPSSPLYYPFDLFYHWRKRSPFFRHRSSRK</sequence>
<evidence type="ECO:0000256" key="1">
    <source>
        <dbReference type="ARBA" id="ARBA00009943"/>
    </source>
</evidence>
<dbReference type="RefSeq" id="WP_077323594.1">
    <property type="nucleotide sequence ID" value="NZ_CABEHT010000001.1"/>
</dbReference>
<keyword evidence="4" id="KW-0573">Peptidoglycan synthesis</keyword>
<dbReference type="InterPro" id="IPR003447">
    <property type="entry name" value="FEMABX"/>
</dbReference>
<dbReference type="EC" id="2.3.2.16" evidence="7"/>
<keyword evidence="3" id="KW-0133">Cell shape</keyword>
<proteinExistence type="inferred from homology"/>
<dbReference type="Gene3D" id="3.40.630.30">
    <property type="match status" value="2"/>
</dbReference>
<evidence type="ECO:0000256" key="2">
    <source>
        <dbReference type="ARBA" id="ARBA00022679"/>
    </source>
</evidence>
<keyword evidence="2 7" id="KW-0808">Transferase</keyword>
<dbReference type="PROSITE" id="PS51191">
    <property type="entry name" value="FEMABX"/>
    <property type="match status" value="1"/>
</dbReference>
<reference evidence="7 8" key="1">
    <citation type="submission" date="2019-05" db="EMBL/GenBank/DDBJ databases">
        <authorList>
            <consortium name="Pathogen Informatics"/>
        </authorList>
    </citation>
    <scope>NUCLEOTIDE SEQUENCE [LARGE SCALE GENOMIC DNA]</scope>
    <source>
        <strain evidence="7 8">NCTC5386</strain>
    </source>
</reference>
<evidence type="ECO:0000256" key="5">
    <source>
        <dbReference type="ARBA" id="ARBA00023315"/>
    </source>
</evidence>
<dbReference type="GO" id="GO:0008360">
    <property type="term" value="P:regulation of cell shape"/>
    <property type="evidence" value="ECO:0007669"/>
    <property type="project" value="UniProtKB-KW"/>
</dbReference>
<name>A0A4U9XHZ0_9STRE</name>
<dbReference type="EMBL" id="CABEHT010000001">
    <property type="protein sequence ID" value="VTS12576.1"/>
    <property type="molecule type" value="Genomic_DNA"/>
</dbReference>
<gene>
    <name evidence="7" type="primary">murM_2</name>
    <name evidence="7" type="ORF">NCTC5386_00389</name>
</gene>
<dbReference type="PANTHER" id="PTHR36174:SF1">
    <property type="entry name" value="LIPID II:GLYCINE GLYCYLTRANSFERASE"/>
    <property type="match status" value="1"/>
</dbReference>
<dbReference type="AlphaFoldDB" id="A0A4U9XHZ0"/>
<keyword evidence="5 7" id="KW-0012">Acyltransferase</keyword>
<dbReference type="SUPFAM" id="SSF55729">
    <property type="entry name" value="Acyl-CoA N-acyltransferases (Nat)"/>
    <property type="match status" value="2"/>
</dbReference>
<organism evidence="7 8">
    <name type="scientific">Streptococcus pseudoporcinus</name>
    <dbReference type="NCBI Taxonomy" id="361101"/>
    <lineage>
        <taxon>Bacteria</taxon>
        <taxon>Bacillati</taxon>
        <taxon>Bacillota</taxon>
        <taxon>Bacilli</taxon>
        <taxon>Lactobacillales</taxon>
        <taxon>Streptococcaceae</taxon>
        <taxon>Streptococcus</taxon>
    </lineage>
</organism>
<keyword evidence="6" id="KW-0961">Cell wall biogenesis/degradation</keyword>
<evidence type="ECO:0000256" key="6">
    <source>
        <dbReference type="ARBA" id="ARBA00023316"/>
    </source>
</evidence>
<evidence type="ECO:0000256" key="3">
    <source>
        <dbReference type="ARBA" id="ARBA00022960"/>
    </source>
</evidence>
<evidence type="ECO:0000256" key="4">
    <source>
        <dbReference type="ARBA" id="ARBA00022984"/>
    </source>
</evidence>
<dbReference type="GO" id="GO:0071555">
    <property type="term" value="P:cell wall organization"/>
    <property type="evidence" value="ECO:0007669"/>
    <property type="project" value="UniProtKB-KW"/>
</dbReference>
<comment type="similarity">
    <text evidence="1">Belongs to the FemABX family.</text>
</comment>
<protein>
    <submittedName>
        <fullName evidence="7">Peptidoglycan branched peptide synthesis protein, serine/alanine adding enzyme</fullName>
        <ecNumber evidence="7">2.3.2.10</ecNumber>
        <ecNumber evidence="7">2.3.2.16</ecNumber>
    </submittedName>
</protein>
<accession>A0A4U9XHZ0</accession>
<dbReference type="GO" id="GO:0047206">
    <property type="term" value="F:UDP-N-acetylmuramoylpentapeptide-lysine N6-alanyltransferase activity"/>
    <property type="evidence" value="ECO:0007669"/>
    <property type="project" value="UniProtKB-EC"/>
</dbReference>
<dbReference type="InterPro" id="IPR050644">
    <property type="entry name" value="PG_Glycine_Bridge_Synth"/>
</dbReference>
<dbReference type="EC" id="2.3.2.10" evidence="7"/>
<dbReference type="Pfam" id="PF02388">
    <property type="entry name" value="FemAB"/>
    <property type="match status" value="1"/>
</dbReference>